<sequence>MTNKMLLNLVMTISFILPLNVQFHLAGQIDSTPKNAEAQKIENLLSTNDFQKDLFKNMENRENHTKNKTMTPSTTATSVAKNKNGEEQAETKAQTLKETIKKWKGNFPTYKENSKQVQFIQTIAPAAVLIADQYGIYPSVMIAQAALESSWGQSELATNYNNLMGTKGSWEGETVKVRTREDIGGESVYIHTGFSVYDSWSDSLYRYGHLMRNGLDWDPEYYQGTWRENTTNYQEATEWLQGRYATDRSYAEKLKQTIQSFNLDQYDHQDSLENFDGNLENLLAELNQQYEKNL</sequence>
<keyword evidence="2 6" id="KW-0378">Hydrolase</keyword>
<dbReference type="SMART" id="SM00047">
    <property type="entry name" value="LYZ2"/>
    <property type="match status" value="1"/>
</dbReference>
<dbReference type="Gene3D" id="4.10.80.30">
    <property type="entry name" value="DNA polymerase, domain 6"/>
    <property type="match status" value="1"/>
</dbReference>
<feature type="domain" description="Mannosyl-glycoprotein endo-beta-N-acetylglucosamidase-like" evidence="5">
    <location>
        <begin position="108"/>
        <end position="267"/>
    </location>
</feature>
<feature type="chain" id="PRO_5012318894" evidence="4">
    <location>
        <begin position="27"/>
        <end position="294"/>
    </location>
</feature>
<dbReference type="PANTHER" id="PTHR33308:SF9">
    <property type="entry name" value="PEPTIDOGLYCAN HYDROLASE FLGJ"/>
    <property type="match status" value="1"/>
</dbReference>
<comment type="similarity">
    <text evidence="1">Belongs to the glycosyl hydrolase 73 family.</text>
</comment>
<evidence type="ECO:0000256" key="3">
    <source>
        <dbReference type="SAM" id="MobiDB-lite"/>
    </source>
</evidence>
<keyword evidence="4" id="KW-0732">Signal</keyword>
<name>A0A1M4YNJ0_9LACT</name>
<dbReference type="EMBL" id="FQUF01000030">
    <property type="protein sequence ID" value="SHF07207.1"/>
    <property type="molecule type" value="Genomic_DNA"/>
</dbReference>
<evidence type="ECO:0000256" key="1">
    <source>
        <dbReference type="ARBA" id="ARBA00010266"/>
    </source>
</evidence>
<organism evidence="6 7">
    <name type="scientific">Atopostipes suicloacalis DSM 15692</name>
    <dbReference type="NCBI Taxonomy" id="1121025"/>
    <lineage>
        <taxon>Bacteria</taxon>
        <taxon>Bacillati</taxon>
        <taxon>Bacillota</taxon>
        <taxon>Bacilli</taxon>
        <taxon>Lactobacillales</taxon>
        <taxon>Carnobacteriaceae</taxon>
        <taxon>Atopostipes</taxon>
    </lineage>
</organism>
<dbReference type="InterPro" id="IPR051056">
    <property type="entry name" value="Glycosyl_Hydrolase_73"/>
</dbReference>
<dbReference type="Proteomes" id="UP000184128">
    <property type="component" value="Unassembled WGS sequence"/>
</dbReference>
<dbReference type="GO" id="GO:0004040">
    <property type="term" value="F:amidase activity"/>
    <property type="evidence" value="ECO:0007669"/>
    <property type="project" value="InterPro"/>
</dbReference>
<dbReference type="InterPro" id="IPR002901">
    <property type="entry name" value="MGlyc_endo_b_GlcNAc-like_dom"/>
</dbReference>
<proteinExistence type="inferred from homology"/>
<evidence type="ECO:0000259" key="5">
    <source>
        <dbReference type="SMART" id="SM00047"/>
    </source>
</evidence>
<evidence type="ECO:0000256" key="4">
    <source>
        <dbReference type="SAM" id="SignalP"/>
    </source>
</evidence>
<dbReference type="AlphaFoldDB" id="A0A1M4YNJ0"/>
<dbReference type="Pfam" id="PF01832">
    <property type="entry name" value="Glucosaminidase"/>
    <property type="match status" value="1"/>
</dbReference>
<feature type="signal peptide" evidence="4">
    <location>
        <begin position="1"/>
        <end position="26"/>
    </location>
</feature>
<feature type="compositionally biased region" description="Polar residues" evidence="3">
    <location>
        <begin position="68"/>
        <end position="81"/>
    </location>
</feature>
<dbReference type="PRINTS" id="PR01002">
    <property type="entry name" value="FLGFLGJ"/>
</dbReference>
<feature type="region of interest" description="Disordered" evidence="3">
    <location>
        <begin position="61"/>
        <end position="89"/>
    </location>
</feature>
<reference evidence="7" key="1">
    <citation type="submission" date="2016-11" db="EMBL/GenBank/DDBJ databases">
        <authorList>
            <person name="Varghese N."/>
            <person name="Submissions S."/>
        </authorList>
    </citation>
    <scope>NUCLEOTIDE SEQUENCE [LARGE SCALE GENOMIC DNA]</scope>
    <source>
        <strain evidence="7">DSM 15692</strain>
    </source>
</reference>
<gene>
    <name evidence="6" type="ORF">SAMN02745249_01735</name>
</gene>
<accession>A0A1M4YNJ0</accession>
<evidence type="ECO:0000313" key="6">
    <source>
        <dbReference type="EMBL" id="SHF07207.1"/>
    </source>
</evidence>
<dbReference type="PANTHER" id="PTHR33308">
    <property type="entry name" value="PEPTIDOGLYCAN HYDROLASE FLGJ"/>
    <property type="match status" value="1"/>
</dbReference>
<evidence type="ECO:0000313" key="7">
    <source>
        <dbReference type="Proteomes" id="UP000184128"/>
    </source>
</evidence>
<dbReference type="OrthoDB" id="977752at2"/>
<dbReference type="RefSeq" id="WP_073298456.1">
    <property type="nucleotide sequence ID" value="NZ_FQUF01000030.1"/>
</dbReference>
<protein>
    <submittedName>
        <fullName evidence="6">Flagellum-specific peptidoglycan hydrolase FlgJ</fullName>
    </submittedName>
</protein>
<dbReference type="Gene3D" id="1.10.530.10">
    <property type="match status" value="1"/>
</dbReference>
<keyword evidence="7" id="KW-1185">Reference proteome</keyword>
<evidence type="ECO:0000256" key="2">
    <source>
        <dbReference type="ARBA" id="ARBA00022801"/>
    </source>
</evidence>
<dbReference type="STRING" id="1121025.SAMN02745249_01735"/>